<keyword evidence="1 2" id="KW-1015">Disulfide bond</keyword>
<dbReference type="InterPro" id="IPR035914">
    <property type="entry name" value="Sperma_CUB_dom_sf"/>
</dbReference>
<feature type="transmembrane region" description="Helical" evidence="4">
    <location>
        <begin position="216"/>
        <end position="240"/>
    </location>
</feature>
<dbReference type="PROSITE" id="PS50068">
    <property type="entry name" value="LDLRA_2"/>
    <property type="match status" value="1"/>
</dbReference>
<comment type="caution">
    <text evidence="6">The sequence shown here is derived from an EMBL/GenBank/DDBJ whole genome shotgun (WGS) entry which is preliminary data.</text>
</comment>
<feature type="region of interest" description="Disordered" evidence="3">
    <location>
        <begin position="251"/>
        <end position="493"/>
    </location>
</feature>
<dbReference type="Proteomes" id="UP001634394">
    <property type="component" value="Unassembled WGS sequence"/>
</dbReference>
<keyword evidence="4" id="KW-1133">Transmembrane helix</keyword>
<evidence type="ECO:0000256" key="1">
    <source>
        <dbReference type="ARBA" id="ARBA00023157"/>
    </source>
</evidence>
<dbReference type="InterPro" id="IPR036055">
    <property type="entry name" value="LDL_receptor-like_sf"/>
</dbReference>
<keyword evidence="4" id="KW-0812">Transmembrane</keyword>
<gene>
    <name evidence="6" type="ORF">ACJMK2_023749</name>
</gene>
<dbReference type="InterPro" id="IPR000859">
    <property type="entry name" value="CUB_dom"/>
</dbReference>
<dbReference type="PANTHER" id="PTHR24652">
    <property type="entry name" value="LOW-DENSITY LIPOPROTEIN RECEPTOR CLASS A DOMAIN-CONTAINING PROTEIN 2"/>
    <property type="match status" value="1"/>
</dbReference>
<dbReference type="AlphaFoldDB" id="A0ABD3T587"/>
<dbReference type="SUPFAM" id="SSF49854">
    <property type="entry name" value="Spermadhesin, CUB domain"/>
    <property type="match status" value="1"/>
</dbReference>
<evidence type="ECO:0000313" key="7">
    <source>
        <dbReference type="Proteomes" id="UP001634394"/>
    </source>
</evidence>
<feature type="compositionally biased region" description="Basic and acidic residues" evidence="3">
    <location>
        <begin position="395"/>
        <end position="407"/>
    </location>
</feature>
<feature type="compositionally biased region" description="Basic and acidic residues" evidence="3">
    <location>
        <begin position="268"/>
        <end position="290"/>
    </location>
</feature>
<dbReference type="SMART" id="SM00042">
    <property type="entry name" value="CUB"/>
    <property type="match status" value="1"/>
</dbReference>
<dbReference type="EMBL" id="JBJQND010000019">
    <property type="protein sequence ID" value="KAL3832071.1"/>
    <property type="molecule type" value="Genomic_DNA"/>
</dbReference>
<keyword evidence="4" id="KW-0472">Membrane</keyword>
<feature type="compositionally biased region" description="Basic and acidic residues" evidence="3">
    <location>
        <begin position="298"/>
        <end position="337"/>
    </location>
</feature>
<reference evidence="6 7" key="1">
    <citation type="submission" date="2024-11" db="EMBL/GenBank/DDBJ databases">
        <title>Chromosome-level genome assembly of the freshwater bivalve Anodonta woodiana.</title>
        <authorList>
            <person name="Chen X."/>
        </authorList>
    </citation>
    <scope>NUCLEOTIDE SEQUENCE [LARGE SCALE GENOMIC DNA]</scope>
    <source>
        <strain evidence="6">MN2024</strain>
        <tissue evidence="6">Gills</tissue>
    </source>
</reference>
<dbReference type="InterPro" id="IPR002172">
    <property type="entry name" value="LDrepeatLR_classA_rpt"/>
</dbReference>
<feature type="domain" description="CUB" evidence="5">
    <location>
        <begin position="9"/>
        <end position="159"/>
    </location>
</feature>
<keyword evidence="7" id="KW-1185">Reference proteome</keyword>
<dbReference type="Gene3D" id="4.10.400.10">
    <property type="entry name" value="Low-density Lipoprotein Receptor"/>
    <property type="match status" value="1"/>
</dbReference>
<dbReference type="SMART" id="SM00192">
    <property type="entry name" value="LDLa"/>
    <property type="match status" value="1"/>
</dbReference>
<feature type="disulfide bond" evidence="2">
    <location>
        <begin position="164"/>
        <end position="176"/>
    </location>
</feature>
<evidence type="ECO:0000259" key="5">
    <source>
        <dbReference type="PROSITE" id="PS01180"/>
    </source>
</evidence>
<dbReference type="Pfam" id="PF00057">
    <property type="entry name" value="Ldl_recept_a"/>
    <property type="match status" value="1"/>
</dbReference>
<comment type="caution">
    <text evidence="2">Lacks conserved residue(s) required for the propagation of feature annotation.</text>
</comment>
<evidence type="ECO:0000313" key="6">
    <source>
        <dbReference type="EMBL" id="KAL3832071.1"/>
    </source>
</evidence>
<feature type="disulfide bond" evidence="2">
    <location>
        <begin position="171"/>
        <end position="189"/>
    </location>
</feature>
<evidence type="ECO:0000256" key="2">
    <source>
        <dbReference type="PROSITE-ProRule" id="PRU00124"/>
    </source>
</evidence>
<dbReference type="InterPro" id="IPR042333">
    <property type="entry name" value="LRAD2/Mig-13-like"/>
</dbReference>
<organism evidence="6 7">
    <name type="scientific">Sinanodonta woodiana</name>
    <name type="common">Chinese pond mussel</name>
    <name type="synonym">Anodonta woodiana</name>
    <dbReference type="NCBI Taxonomy" id="1069815"/>
    <lineage>
        <taxon>Eukaryota</taxon>
        <taxon>Metazoa</taxon>
        <taxon>Spiralia</taxon>
        <taxon>Lophotrochozoa</taxon>
        <taxon>Mollusca</taxon>
        <taxon>Bivalvia</taxon>
        <taxon>Autobranchia</taxon>
        <taxon>Heteroconchia</taxon>
        <taxon>Palaeoheterodonta</taxon>
        <taxon>Unionida</taxon>
        <taxon>Unionoidea</taxon>
        <taxon>Unionidae</taxon>
        <taxon>Unioninae</taxon>
        <taxon>Sinanodonta</taxon>
    </lineage>
</organism>
<accession>A0ABD3T587</accession>
<feature type="compositionally biased region" description="Polar residues" evidence="3">
    <location>
        <begin position="459"/>
        <end position="470"/>
    </location>
</feature>
<dbReference type="PROSITE" id="PS01180">
    <property type="entry name" value="CUB"/>
    <property type="match status" value="1"/>
</dbReference>
<dbReference type="CDD" id="cd00112">
    <property type="entry name" value="LDLa"/>
    <property type="match status" value="1"/>
</dbReference>
<proteinExistence type="predicted"/>
<sequence>MQSGILGHCGETVDLKDSVFVKSHFGIGYMNYGINEDCTIHFETLTGYKMLVKFVKFELEEAINGVCNDYVTLSDTADNSTLCVNGTLQNSINAGVACNSTLFGNGTGDNTTELQQNRTTLCGTRTGEFFVSETNMTTIVFVTNGAVEAYGFNLLISIFHEEPCTDEEFLCDTTSCISKALTCDGVKHCLDQSDENKKKAGCSIIGIFGIFGETSILAIVIIASSLILTIFISIMVWQIVKHNKVGVQTLKSDDESHNQANNEPNEEALERAEHDKKNVPPRDHAVEISNRKGQANSRDLKRKDYNSEDNLKGQALEKDGYQNREDQINDQALERAKSQKTVRFPKDQDLEPSEYNISKGPPKNQSVERVEYNTRKGPSKDQAVERVEYNSIKGPPKDQTRAEDYQKESPSNDQTYERSDGKTKKPSVGRADYNRNVQYEPKNRPKMSTSVTERPPNVDNVSTTKNQKQRSMPPVEETNTKSRPRPQRSVSRQ</sequence>
<name>A0ABD3T587_SINWO</name>
<feature type="compositionally biased region" description="Basic and acidic residues" evidence="3">
    <location>
        <begin position="366"/>
        <end position="388"/>
    </location>
</feature>
<dbReference type="CDD" id="cd00041">
    <property type="entry name" value="CUB"/>
    <property type="match status" value="1"/>
</dbReference>
<protein>
    <recommendedName>
        <fullName evidence="5">CUB domain-containing protein</fullName>
    </recommendedName>
</protein>
<evidence type="ECO:0000256" key="4">
    <source>
        <dbReference type="SAM" id="Phobius"/>
    </source>
</evidence>
<dbReference type="SUPFAM" id="SSF57424">
    <property type="entry name" value="LDL receptor-like module"/>
    <property type="match status" value="1"/>
</dbReference>
<evidence type="ECO:0000256" key="3">
    <source>
        <dbReference type="SAM" id="MobiDB-lite"/>
    </source>
</evidence>
<dbReference type="Gene3D" id="2.60.120.290">
    <property type="entry name" value="Spermadhesin, CUB domain"/>
    <property type="match status" value="1"/>
</dbReference>